<proteinExistence type="predicted"/>
<reference evidence="1" key="1">
    <citation type="submission" date="2021-02" db="EMBL/GenBank/DDBJ databases">
        <authorList>
            <consortium name="DOE Joint Genome Institute"/>
            <person name="Ahrendt S."/>
            <person name="Looney B.P."/>
            <person name="Miyauchi S."/>
            <person name="Morin E."/>
            <person name="Drula E."/>
            <person name="Courty P.E."/>
            <person name="Chicoki N."/>
            <person name="Fauchery L."/>
            <person name="Kohler A."/>
            <person name="Kuo A."/>
            <person name="Labutti K."/>
            <person name="Pangilinan J."/>
            <person name="Lipzen A."/>
            <person name="Riley R."/>
            <person name="Andreopoulos W."/>
            <person name="He G."/>
            <person name="Johnson J."/>
            <person name="Barry K.W."/>
            <person name="Grigoriev I.V."/>
            <person name="Nagy L."/>
            <person name="Hibbett D."/>
            <person name="Henrissat B."/>
            <person name="Matheny P.B."/>
            <person name="Labbe J."/>
            <person name="Martin F."/>
        </authorList>
    </citation>
    <scope>NUCLEOTIDE SEQUENCE</scope>
    <source>
        <strain evidence="1">EC-137</strain>
    </source>
</reference>
<reference evidence="1" key="2">
    <citation type="journal article" date="2022" name="New Phytol.">
        <title>Evolutionary transition to the ectomycorrhizal habit in the genomes of a hyperdiverse lineage of mushroom-forming fungi.</title>
        <authorList>
            <person name="Looney B."/>
            <person name="Miyauchi S."/>
            <person name="Morin E."/>
            <person name="Drula E."/>
            <person name="Courty P.E."/>
            <person name="Kohler A."/>
            <person name="Kuo A."/>
            <person name="LaButti K."/>
            <person name="Pangilinan J."/>
            <person name="Lipzen A."/>
            <person name="Riley R."/>
            <person name="Andreopoulos W."/>
            <person name="He G."/>
            <person name="Johnson J."/>
            <person name="Nolan M."/>
            <person name="Tritt A."/>
            <person name="Barry K.W."/>
            <person name="Grigoriev I.V."/>
            <person name="Nagy L.G."/>
            <person name="Hibbett D."/>
            <person name="Henrissat B."/>
            <person name="Matheny P.B."/>
            <person name="Labbe J."/>
            <person name="Martin F.M."/>
        </authorList>
    </citation>
    <scope>NUCLEOTIDE SEQUENCE</scope>
    <source>
        <strain evidence="1">EC-137</strain>
    </source>
</reference>
<organism evidence="1 2">
    <name type="scientific">Vararia minispora EC-137</name>
    <dbReference type="NCBI Taxonomy" id="1314806"/>
    <lineage>
        <taxon>Eukaryota</taxon>
        <taxon>Fungi</taxon>
        <taxon>Dikarya</taxon>
        <taxon>Basidiomycota</taxon>
        <taxon>Agaricomycotina</taxon>
        <taxon>Agaricomycetes</taxon>
        <taxon>Russulales</taxon>
        <taxon>Lachnocladiaceae</taxon>
        <taxon>Vararia</taxon>
    </lineage>
</organism>
<dbReference type="EMBL" id="MU273759">
    <property type="protein sequence ID" value="KAI0028378.1"/>
    <property type="molecule type" value="Genomic_DNA"/>
</dbReference>
<comment type="caution">
    <text evidence="1">The sequence shown here is derived from an EMBL/GenBank/DDBJ whole genome shotgun (WGS) entry which is preliminary data.</text>
</comment>
<keyword evidence="2" id="KW-1185">Reference proteome</keyword>
<evidence type="ECO:0000313" key="1">
    <source>
        <dbReference type="EMBL" id="KAI0028378.1"/>
    </source>
</evidence>
<dbReference type="Proteomes" id="UP000814128">
    <property type="component" value="Unassembled WGS sequence"/>
</dbReference>
<gene>
    <name evidence="1" type="ORF">K488DRAFT_89803</name>
</gene>
<name>A0ACB8Q9A9_9AGAM</name>
<evidence type="ECO:0000313" key="2">
    <source>
        <dbReference type="Proteomes" id="UP000814128"/>
    </source>
</evidence>
<protein>
    <submittedName>
        <fullName evidence="1">Uncharacterized protein</fullName>
    </submittedName>
</protein>
<sequence length="709" mass="79562">MDIEHLEDGEFDAESDVEDRDIQAVDPGTNVDMARLFFHPDKKVPCKFWIVRDINQERRLEIQAQITNHGGTVVSGKLYSEAFPDIDVVVVTQREQFSRESARFDMTPRTYVIFARKLDHYVQERRFYFPVLEFENMGGRLPRSMREGFTAEDEEHLCRFLAMRIPYPAEGGRTGLRVYSQMWANHFEFPWARRHPPESWRGYYKNNRHRLDPKIDDYVRINPPQPNGKGRYDLRRVPFKRSRIPVPLDMPDAREEEEEEEQEEQEQEDEDIPVSRDEQPPPKRRRTDGHQQVRMRQHRAGRHSEPVPARRYRTQEVDDDDVDQPAYLAEFEFVDPGPSSSRRRQSLEDRPQPPATGTTAQGRPTATQASAAPSSQATLVASQAPSLVQKSQPGPRPTRPRSFRARLTSSVSTPPPNTGPASSLPSMVPPPSPPKKHGPFVHLPPQAHLLPPPPPPPSAPSVHALSATPQSMSNGADGSPRRSPSMLSSTRQRSRASQGQTTFGQPVKDHPAKPLLSDTAPASPYDGPYRNTRARSRSASVEPASAPGPKPGKGKGKMRTSMQAPIIEESEELVENDKAAGQLSESSDSLEVAEALYAVSAQTQGPLSPDDAQTNRRLSAAFAARNDASPLDESEPESDDQEKALNTEFERHSTVMPDYETTSEETFPARGTRARQLKNEVDAREIFPPIGTRARQAVAGQRLNNPRRV</sequence>
<accession>A0ACB8Q9A9</accession>